<dbReference type="Gene3D" id="3.60.10.10">
    <property type="entry name" value="Endonuclease/exonuclease/phosphatase"/>
    <property type="match status" value="1"/>
</dbReference>
<dbReference type="EMBL" id="GG666473">
    <property type="protein sequence ID" value="EEN66763.1"/>
    <property type="molecule type" value="Genomic_DNA"/>
</dbReference>
<gene>
    <name evidence="3" type="ORF">BRAFLDRAFT_91539</name>
</gene>
<dbReference type="InterPro" id="IPR005135">
    <property type="entry name" value="Endo/exonuclease/phosphatase"/>
</dbReference>
<accession>C3XY78</accession>
<evidence type="ECO:0000313" key="3">
    <source>
        <dbReference type="EMBL" id="EEN66763.1"/>
    </source>
</evidence>
<feature type="region of interest" description="Disordered" evidence="1">
    <location>
        <begin position="1"/>
        <end position="26"/>
    </location>
</feature>
<protein>
    <recommendedName>
        <fullName evidence="2">Endonuclease/exonuclease/phosphatase domain-containing protein</fullName>
    </recommendedName>
</protein>
<organism>
    <name type="scientific">Branchiostoma floridae</name>
    <name type="common">Florida lancelet</name>
    <name type="synonym">Amphioxus</name>
    <dbReference type="NCBI Taxonomy" id="7739"/>
    <lineage>
        <taxon>Eukaryota</taxon>
        <taxon>Metazoa</taxon>
        <taxon>Chordata</taxon>
        <taxon>Cephalochordata</taxon>
        <taxon>Leptocardii</taxon>
        <taxon>Amphioxiformes</taxon>
        <taxon>Branchiostomatidae</taxon>
        <taxon>Branchiostoma</taxon>
    </lineage>
</organism>
<reference evidence="3" key="1">
    <citation type="journal article" date="2008" name="Nature">
        <title>The amphioxus genome and the evolution of the chordate karyotype.</title>
        <authorList>
            <consortium name="US DOE Joint Genome Institute (JGI-PGF)"/>
            <person name="Putnam N.H."/>
            <person name="Butts T."/>
            <person name="Ferrier D.E.K."/>
            <person name="Furlong R.F."/>
            <person name="Hellsten U."/>
            <person name="Kawashima T."/>
            <person name="Robinson-Rechavi M."/>
            <person name="Shoguchi E."/>
            <person name="Terry A."/>
            <person name="Yu J.-K."/>
            <person name="Benito-Gutierrez E.L."/>
            <person name="Dubchak I."/>
            <person name="Garcia-Fernandez J."/>
            <person name="Gibson-Brown J.J."/>
            <person name="Grigoriev I.V."/>
            <person name="Horton A.C."/>
            <person name="de Jong P.J."/>
            <person name="Jurka J."/>
            <person name="Kapitonov V.V."/>
            <person name="Kohara Y."/>
            <person name="Kuroki Y."/>
            <person name="Lindquist E."/>
            <person name="Lucas S."/>
            <person name="Osoegawa K."/>
            <person name="Pennacchio L.A."/>
            <person name="Salamov A.A."/>
            <person name="Satou Y."/>
            <person name="Sauka-Spengler T."/>
            <person name="Schmutz J."/>
            <person name="Shin-I T."/>
            <person name="Toyoda A."/>
            <person name="Bronner-Fraser M."/>
            <person name="Fujiyama A."/>
            <person name="Holland L.Z."/>
            <person name="Holland P.W.H."/>
            <person name="Satoh N."/>
            <person name="Rokhsar D.S."/>
        </authorList>
    </citation>
    <scope>NUCLEOTIDE SEQUENCE [LARGE SCALE GENOMIC DNA]</scope>
    <source>
        <strain evidence="3">S238N-H82</strain>
        <tissue evidence="3">Testes</tissue>
    </source>
</reference>
<sequence length="646" mass="72749">MKFSYSTASKAKDRPGNVKASNASIESSSYDIRPKNGLATPNNTFIMSTLNCRTLAHKSPKAELNKLMSDVKISAVCIQEHRVMHKSEDPDIIAHDLGTNTLFTTSALKNAANATIGGVGIAVCSSLLPLVTSVEKISDRIVVMSIRGNPKTILVSCHSPHSDRPECEVEEFYSTLNSFVQSTPLHAMLLIGGDFNARIDGKFSFHQIPNRNGGYLLDLVNRNNLIVGNTSFQKPKNRLWTWRSPNGNLAQIDFCLFRKRWRNSIKDCQAFNSSNPIGSDHRMVSTKIRLSVRKPKTMSCTKLYWRALREDHELASTIDDDIAHTYANLPDQQKSYSSFVEICNKVGSKRLPRKPPRDPDPVDTIQVSIARRATLRSSTKDVQTAQIQLKKTYDRCEEDRIIKTLQTFEASSAPEHLRAWKLVRELSGKRSGVIFIQGEDRLNTWKNHFSKLLNNDVPQSSSTGVPITPVFDTNYNISCDPFTQESATQEIGLLLNASKTMVMHINPPVDPQVLKASDGTVIEQVSDFKYLGSFSNTAYDVSHRIRLAWGASHSLRKLYNGLPRITRVIRDRRLALAGHVMRHDEMAGRVLLWRPDEKRRRGRPTLTLKRVIEEDVGLQDGDLLSVMRDRVVWKNFIASPDKDELN</sequence>
<dbReference type="SUPFAM" id="SSF56219">
    <property type="entry name" value="DNase I-like"/>
    <property type="match status" value="1"/>
</dbReference>
<dbReference type="AlphaFoldDB" id="C3XY78"/>
<proteinExistence type="predicted"/>
<evidence type="ECO:0000256" key="1">
    <source>
        <dbReference type="SAM" id="MobiDB-lite"/>
    </source>
</evidence>
<dbReference type="eggNOG" id="KOG1075">
    <property type="taxonomic scope" value="Eukaryota"/>
</dbReference>
<dbReference type="Pfam" id="PF14529">
    <property type="entry name" value="Exo_endo_phos_2"/>
    <property type="match status" value="1"/>
</dbReference>
<dbReference type="InterPro" id="IPR036691">
    <property type="entry name" value="Endo/exonu/phosph_ase_sf"/>
</dbReference>
<dbReference type="CDD" id="cd09076">
    <property type="entry name" value="L1-EN"/>
    <property type="match status" value="1"/>
</dbReference>
<evidence type="ECO:0000259" key="2">
    <source>
        <dbReference type="Pfam" id="PF14529"/>
    </source>
</evidence>
<dbReference type="GO" id="GO:0003824">
    <property type="term" value="F:catalytic activity"/>
    <property type="evidence" value="ECO:0007669"/>
    <property type="project" value="InterPro"/>
</dbReference>
<feature type="domain" description="Endonuclease/exonuclease/phosphatase" evidence="2">
    <location>
        <begin position="155"/>
        <end position="284"/>
    </location>
</feature>
<name>C3XY78_BRAFL</name>
<dbReference type="InParanoid" id="C3XY78"/>